<dbReference type="KEGG" id="bfn:OI25_3403"/>
<sequence length="174" mass="19603">MKSMNNRIHVMREAVVKITQLLAGKKIKVTQRGVKAFVESDTRTGQIKRINLPFIPDDASDEFLEALQGYLDHEVGHVLFSDFKEIGRGVELGVAVSAIRDAIRSFFIVGLLVSAIFEGVVKNPYRPLDAVLRCDIFLRRIWTRNGCADKQKGREHLSAFESDAHLSGVTHWIQ</sequence>
<reference evidence="1 2" key="1">
    <citation type="journal article" date="2015" name="Genome Announc.">
        <title>Complete genome sequences for 59 burkholderia isolates, both pathogenic and near neighbor.</title>
        <authorList>
            <person name="Johnson S.L."/>
            <person name="Bishop-Lilly K.A."/>
            <person name="Ladner J.T."/>
            <person name="Daligault H.E."/>
            <person name="Davenport K.W."/>
            <person name="Jaissle J."/>
            <person name="Frey K.G."/>
            <person name="Koroleva G.I."/>
            <person name="Bruce D.C."/>
            <person name="Coyne S.R."/>
            <person name="Broomall S.M."/>
            <person name="Li P.E."/>
            <person name="Teshima H."/>
            <person name="Gibbons H.S."/>
            <person name="Palacios G.F."/>
            <person name="Rosenzweig C.N."/>
            <person name="Redden C.L."/>
            <person name="Xu Y."/>
            <person name="Minogue T.D."/>
            <person name="Chain P.S."/>
        </authorList>
    </citation>
    <scope>NUCLEOTIDE SEQUENCE [LARGE SCALE GENOMIC DNA]</scope>
    <source>
        <strain evidence="1 2">ATCC BAA-463</strain>
    </source>
</reference>
<dbReference type="EMBL" id="CP010026">
    <property type="protein sequence ID" value="AJZ60764.1"/>
    <property type="molecule type" value="Genomic_DNA"/>
</dbReference>
<dbReference type="Proteomes" id="UP000032614">
    <property type="component" value="Chromosome 1"/>
</dbReference>
<name>A0AAU8T3Z4_9BURK</name>
<accession>A0AAU8T3Z4</accession>
<evidence type="ECO:0000313" key="2">
    <source>
        <dbReference type="Proteomes" id="UP000032614"/>
    </source>
</evidence>
<dbReference type="AlphaFoldDB" id="A0AAU8T3Z4"/>
<protein>
    <submittedName>
        <fullName evidence="1">Cobalamin biosynthesis CobT family protein</fullName>
    </submittedName>
</protein>
<proteinExistence type="predicted"/>
<gene>
    <name evidence="1" type="ORF">OI25_3403</name>
</gene>
<organism evidence="1 2">
    <name type="scientific">Paraburkholderia fungorum</name>
    <dbReference type="NCBI Taxonomy" id="134537"/>
    <lineage>
        <taxon>Bacteria</taxon>
        <taxon>Pseudomonadati</taxon>
        <taxon>Pseudomonadota</taxon>
        <taxon>Betaproteobacteria</taxon>
        <taxon>Burkholderiales</taxon>
        <taxon>Burkholderiaceae</taxon>
        <taxon>Paraburkholderia</taxon>
    </lineage>
</organism>
<evidence type="ECO:0000313" key="1">
    <source>
        <dbReference type="EMBL" id="AJZ60764.1"/>
    </source>
</evidence>